<evidence type="ECO:0000313" key="1">
    <source>
        <dbReference type="EMBL" id="KAF9487920.1"/>
    </source>
</evidence>
<gene>
    <name evidence="1" type="ORF">BDN71DRAFT_1513499</name>
</gene>
<reference evidence="1" key="1">
    <citation type="submission" date="2020-11" db="EMBL/GenBank/DDBJ databases">
        <authorList>
            <consortium name="DOE Joint Genome Institute"/>
            <person name="Ahrendt S."/>
            <person name="Riley R."/>
            <person name="Andreopoulos W."/>
            <person name="Labutti K."/>
            <person name="Pangilinan J."/>
            <person name="Ruiz-Duenas F.J."/>
            <person name="Barrasa J.M."/>
            <person name="Sanchez-Garcia M."/>
            <person name="Camarero S."/>
            <person name="Miyauchi S."/>
            <person name="Serrano A."/>
            <person name="Linde D."/>
            <person name="Babiker R."/>
            <person name="Drula E."/>
            <person name="Ayuso-Fernandez I."/>
            <person name="Pacheco R."/>
            <person name="Padilla G."/>
            <person name="Ferreira P."/>
            <person name="Barriuso J."/>
            <person name="Kellner H."/>
            <person name="Castanera R."/>
            <person name="Alfaro M."/>
            <person name="Ramirez L."/>
            <person name="Pisabarro A.G."/>
            <person name="Kuo A."/>
            <person name="Tritt A."/>
            <person name="Lipzen A."/>
            <person name="He G."/>
            <person name="Yan M."/>
            <person name="Ng V."/>
            <person name="Cullen D."/>
            <person name="Martin F."/>
            <person name="Rosso M.-N."/>
            <person name="Henrissat B."/>
            <person name="Hibbett D."/>
            <person name="Martinez A.T."/>
            <person name="Grigoriev I.V."/>
        </authorList>
    </citation>
    <scope>NUCLEOTIDE SEQUENCE</scope>
    <source>
        <strain evidence="1">ATCC 90797</strain>
    </source>
</reference>
<dbReference type="Gene3D" id="2.130.10.10">
    <property type="entry name" value="YVTN repeat-like/Quinoprotein amine dehydrogenase"/>
    <property type="match status" value="1"/>
</dbReference>
<dbReference type="SUPFAM" id="SSF50978">
    <property type="entry name" value="WD40 repeat-like"/>
    <property type="match status" value="1"/>
</dbReference>
<name>A0A9P5ZJT4_PLEER</name>
<sequence length="320" mass="35718">MSSNLPFLGSVALQKAKVQPGPPHISVMRIKYSSPAYGLIAVADLDGTLTESEIYVRFSNGNVIGYVIDKDMRDHTKDPHHRLSFDGPIYDIAFSPSGSQFAVAYREQVKIVKRWSFGKYHEHDLSIRPRTKPQKLFYYNTNSLVVISLLNLPNSIPAAVAYSTDDQRPGTLWTVFTTASDTILTAAMSPTQDLITIVHVHSGAESYSIPNRTLLLKQDIYEHGVIWKDHIYRVDMVFVYSDTIAIGGAESILTFSNVRTGSKHDSISAPVLRDALSCSLRRLDVTRRPSDKTFRLITADSNTRNINCHILQFLESSPSA</sequence>
<dbReference type="AlphaFoldDB" id="A0A9P5ZJT4"/>
<dbReference type="InterPro" id="IPR036322">
    <property type="entry name" value="WD40_repeat_dom_sf"/>
</dbReference>
<comment type="caution">
    <text evidence="1">The sequence shown here is derived from an EMBL/GenBank/DDBJ whole genome shotgun (WGS) entry which is preliminary data.</text>
</comment>
<evidence type="ECO:0000313" key="2">
    <source>
        <dbReference type="Proteomes" id="UP000807025"/>
    </source>
</evidence>
<protein>
    <submittedName>
        <fullName evidence="1">Uncharacterized protein</fullName>
    </submittedName>
</protein>
<dbReference type="Proteomes" id="UP000807025">
    <property type="component" value="Unassembled WGS sequence"/>
</dbReference>
<proteinExistence type="predicted"/>
<dbReference type="InterPro" id="IPR015943">
    <property type="entry name" value="WD40/YVTN_repeat-like_dom_sf"/>
</dbReference>
<dbReference type="OrthoDB" id="10387756at2759"/>
<keyword evidence="2" id="KW-1185">Reference proteome</keyword>
<dbReference type="EMBL" id="MU154741">
    <property type="protein sequence ID" value="KAF9487920.1"/>
    <property type="molecule type" value="Genomic_DNA"/>
</dbReference>
<accession>A0A9P5ZJT4</accession>
<organism evidence="1 2">
    <name type="scientific">Pleurotus eryngii</name>
    <name type="common">Boletus of the steppes</name>
    <dbReference type="NCBI Taxonomy" id="5323"/>
    <lineage>
        <taxon>Eukaryota</taxon>
        <taxon>Fungi</taxon>
        <taxon>Dikarya</taxon>
        <taxon>Basidiomycota</taxon>
        <taxon>Agaricomycotina</taxon>
        <taxon>Agaricomycetes</taxon>
        <taxon>Agaricomycetidae</taxon>
        <taxon>Agaricales</taxon>
        <taxon>Pleurotineae</taxon>
        <taxon>Pleurotaceae</taxon>
        <taxon>Pleurotus</taxon>
    </lineage>
</organism>